<feature type="compositionally biased region" description="Polar residues" evidence="1">
    <location>
        <begin position="1734"/>
        <end position="1745"/>
    </location>
</feature>
<dbReference type="InterPro" id="IPR055251">
    <property type="entry name" value="SOS1_NGEF_PH"/>
</dbReference>
<feature type="region of interest" description="Disordered" evidence="1">
    <location>
        <begin position="1181"/>
        <end position="1202"/>
    </location>
</feature>
<organism evidence="4 5">
    <name type="scientific">Ameiurus melas</name>
    <name type="common">Black bullhead</name>
    <name type="synonym">Silurus melas</name>
    <dbReference type="NCBI Taxonomy" id="219545"/>
    <lineage>
        <taxon>Eukaryota</taxon>
        <taxon>Metazoa</taxon>
        <taxon>Chordata</taxon>
        <taxon>Craniata</taxon>
        <taxon>Vertebrata</taxon>
        <taxon>Euteleostomi</taxon>
        <taxon>Actinopterygii</taxon>
        <taxon>Neopterygii</taxon>
        <taxon>Teleostei</taxon>
        <taxon>Ostariophysi</taxon>
        <taxon>Siluriformes</taxon>
        <taxon>Ictaluridae</taxon>
        <taxon>Ameiurus</taxon>
    </lineage>
</organism>
<dbReference type="InterPro" id="IPR052231">
    <property type="entry name" value="Rho_GEF_signaling-related"/>
</dbReference>
<dbReference type="CDD" id="cd13242">
    <property type="entry name" value="PH_puratrophin-1"/>
    <property type="match status" value="1"/>
</dbReference>
<feature type="region of interest" description="Disordered" evidence="1">
    <location>
        <begin position="294"/>
        <end position="313"/>
    </location>
</feature>
<dbReference type="PROSITE" id="PS50010">
    <property type="entry name" value="DH_2"/>
    <property type="match status" value="1"/>
</dbReference>
<dbReference type="SMART" id="SM00233">
    <property type="entry name" value="PH"/>
    <property type="match status" value="1"/>
</dbReference>
<comment type="caution">
    <text evidence="4">The sequence shown here is derived from an EMBL/GenBank/DDBJ whole genome shotgun (WGS) entry which is preliminary data.</text>
</comment>
<dbReference type="SUPFAM" id="SSF48065">
    <property type="entry name" value="DBL homology domain (DH-domain)"/>
    <property type="match status" value="1"/>
</dbReference>
<dbReference type="SMART" id="SM00325">
    <property type="entry name" value="RhoGEF"/>
    <property type="match status" value="1"/>
</dbReference>
<dbReference type="PROSITE" id="PS50003">
    <property type="entry name" value="PH_DOMAIN"/>
    <property type="match status" value="1"/>
</dbReference>
<feature type="region of interest" description="Disordered" evidence="1">
    <location>
        <begin position="1127"/>
        <end position="1152"/>
    </location>
</feature>
<dbReference type="Proteomes" id="UP000593565">
    <property type="component" value="Unassembled WGS sequence"/>
</dbReference>
<feature type="region of interest" description="Disordered" evidence="1">
    <location>
        <begin position="1678"/>
        <end position="1803"/>
    </location>
</feature>
<evidence type="ECO:0000313" key="5">
    <source>
        <dbReference type="Proteomes" id="UP000593565"/>
    </source>
</evidence>
<dbReference type="InterPro" id="IPR000219">
    <property type="entry name" value="DH_dom"/>
</dbReference>
<dbReference type="CDD" id="cd00160">
    <property type="entry name" value="RhoGEF"/>
    <property type="match status" value="1"/>
</dbReference>
<feature type="region of interest" description="Disordered" evidence="1">
    <location>
        <begin position="1301"/>
        <end position="1324"/>
    </location>
</feature>
<keyword evidence="5" id="KW-1185">Reference proteome</keyword>
<evidence type="ECO:0000256" key="1">
    <source>
        <dbReference type="SAM" id="MobiDB-lite"/>
    </source>
</evidence>
<feature type="domain" description="PH" evidence="2">
    <location>
        <begin position="1519"/>
        <end position="1626"/>
    </location>
</feature>
<reference evidence="4 5" key="1">
    <citation type="submission" date="2020-02" db="EMBL/GenBank/DDBJ databases">
        <title>A chromosome-scale genome assembly of the black bullhead catfish (Ameiurus melas).</title>
        <authorList>
            <person name="Wen M."/>
            <person name="Zham M."/>
            <person name="Cabau C."/>
            <person name="Klopp C."/>
            <person name="Donnadieu C."/>
            <person name="Roques C."/>
            <person name="Bouchez O."/>
            <person name="Lampietro C."/>
            <person name="Jouanno E."/>
            <person name="Herpin A."/>
            <person name="Louis A."/>
            <person name="Berthelot C."/>
            <person name="Parey E."/>
            <person name="Roest-Crollius H."/>
            <person name="Braasch I."/>
            <person name="Postlethwait J."/>
            <person name="Robinson-Rechavi M."/>
            <person name="Echchiki A."/>
            <person name="Begum T."/>
            <person name="Montfort J."/>
            <person name="Schartl M."/>
            <person name="Bobe J."/>
            <person name="Guiguen Y."/>
        </authorList>
    </citation>
    <scope>NUCLEOTIDE SEQUENCE [LARGE SCALE GENOMIC DNA]</scope>
    <source>
        <strain evidence="4">M_S1</strain>
        <tissue evidence="4">Blood</tissue>
    </source>
</reference>
<name>A0A7J6A6K9_AMEME</name>
<feature type="compositionally biased region" description="Polar residues" evidence="1">
    <location>
        <begin position="1310"/>
        <end position="1324"/>
    </location>
</feature>
<evidence type="ECO:0008006" key="6">
    <source>
        <dbReference type="Google" id="ProtNLM"/>
    </source>
</evidence>
<dbReference type="Gene3D" id="1.20.900.10">
    <property type="entry name" value="Dbl homology (DH) domain"/>
    <property type="match status" value="1"/>
</dbReference>
<accession>A0A7J6A6K9</accession>
<dbReference type="SUPFAM" id="SSF50729">
    <property type="entry name" value="PH domain-like"/>
    <property type="match status" value="1"/>
</dbReference>
<dbReference type="Gene3D" id="2.30.29.30">
    <property type="entry name" value="Pleckstrin-homology domain (PH domain)/Phosphotyrosine-binding domain (PTB)"/>
    <property type="match status" value="1"/>
</dbReference>
<dbReference type="GO" id="GO:0005085">
    <property type="term" value="F:guanyl-nucleotide exchange factor activity"/>
    <property type="evidence" value="ECO:0007669"/>
    <property type="project" value="InterPro"/>
</dbReference>
<sequence>MVNKFIPQGRFGLNVFPLNSLLSPSFGFSRARRSVYVMLSRSQSRETLLLETDEERETERERERVELCAAACFRQNEGNNGVSMYRTSEDRSHTSDSIKLIQDKMNPDSLDSSIQSSLSALYPPFEATAPAILSQLLHVIDGRYGGDSLQCLIDFLIPARRVLERVRQAACVPYSDLAFHFSGWPLCLYDHIVVHLAPINPLLLSFEDFYLQVVPFEKQAAHIVVRSLLEEDQYDLEETPVPENSYDRIFTQDWLKELNVGRHGRLLSHCVLATEKCIVKVPWDQVAYPEFEDQPQHMDSSGSYNQKESSEGPSWQGYLVETRICPAKDGIAVSLCLVDSSRQSEMNQALPEMRPLGWVSPNTWDSRSKGCFVDEYANDMDLIKGKVDLGDSQKCAQPKTCLLRTHRVTPPVGHDHTAHDRPTCGRTVRFAEQPCTPCLRRKHGQGTKNQECRYKEYCREEQCSVIIEKRQKEPMLLERTARLEHLHRPARKQCPQIQSINNNSNENHRKVPDNFQGIFADLTELNEGSIACITPTVVETESEKCHIVVQGYPSEGKTDGKTEMIPKLHVAHGKKTTTCGLVSPKLTIRKPPMQEEDPKNCPLLAKGPCTNKTVSSLHCTDLKKPGMRSPFPAPSKPETCLLQAGLLCLTGGRDRSNRVVVEVYGDHQHWGSPLLSIFALSNLLLYFHTIIRKEEKEFGMTIVYDSRKIPPHPEFFEALQMVQELDPKAIHSVLLLISKEKSYSPGTYPGDMEVVTSLKGLHRYIEYSQLSPTLEGTFLYSHRNWLHLHHELYPFVLALKKATNLLLEAIRKLEGVHKIDTVQDVQQCINDQRDLMKDVLEDPQLVTLQREGGALLARLRSERDVRAAHYETSCKVMDTVDSLYNEVEEHIYVLVRRSNVSFQHLGFLLHLRKMESRFLEIKDWFDVEGERRILEAESAEEPSRSFEEILQCLSTVLSEANEHKLQALMLLNEAESIRGPNYPESEVFHIMISTFKSNLSEFLSQAEQYCDEMDTMLNLCHFCERATEVAIDCSQQLEQERLQCMNHQEKLVALQECHEKLSQFSPELFQEAKTQACFLQNPWGMKVWNMTWLRCQEVSRQLEDTLQELEQDIGPSLPASLQYEWHGNAGQESTDGGPMLPQPDTQQNPLECPDVKARQNRDSIYGTVTCFNISFRQSRKGRKASKMTPVADTDQASSRKTAHGHIQTTVAGSDTVGCQWFNWHHNSNKYINEESSSASSSSKIQILPSTFTEFKTSPPICSNTQILGPTCSGTQTSVLQNPVSLSDSFCLETLGCEARHPESTSHSEETASWGNDATNTLSSPGMESNTMKLRCILEELLLTELEYVRSLGYILSHYLPLLAKPDVPPDLRGQRGRIFGNLEKLYDFHHHYFLQELEACRTEPLRVGRCFLRHRENFGLYALYSKNKPQSDALIQQHKFFKCKQLELGDSMDLSSYLLKPVQRISKYSLLLQEMLEECGAANNAERLEIQGAAEVVRFQLRHGNDLLTMDAIQDCDVNLQEQGQLIRQDDLYVMFRKKRALRRVFLFQDLILFTKTKKTNRGDDVYVYKQSFKTCDIGLTQNCGQTGLCFEIWFRRRRAQDTYTLQAERQDMKEAWTADLEHILWEQALKNRELRRQEQVFMGMGSKPFMKIHPSEAAVHDRTITCFLQEGEIEGLKSPNLTAPRHQSEAQLPRPESIGSTSGSQSSSSSGRGSLSPSGFRENSHGAQIPRISHQSNKHVSTESPGRFGSREGGTSGSCSATAGRFTAPAGTQLQHTLPALSRKQGLSSTAHKIHASYFTEG</sequence>
<dbReference type="InterPro" id="IPR035899">
    <property type="entry name" value="DBL_dom_sf"/>
</dbReference>
<evidence type="ECO:0000259" key="2">
    <source>
        <dbReference type="PROSITE" id="PS50003"/>
    </source>
</evidence>
<dbReference type="PANTHER" id="PTHR45845">
    <property type="entry name" value="RHO GUANINE NUCLEOTIDE EXCHANGE FACTOR-RELATED"/>
    <property type="match status" value="1"/>
</dbReference>
<feature type="domain" description="DH" evidence="3">
    <location>
        <begin position="1332"/>
        <end position="1507"/>
    </location>
</feature>
<dbReference type="Pfam" id="PF00621">
    <property type="entry name" value="RhoGEF"/>
    <property type="match status" value="1"/>
</dbReference>
<dbReference type="PANTHER" id="PTHR45845:SF2">
    <property type="entry name" value="RIKEN CDNA D630003M21 GENE"/>
    <property type="match status" value="1"/>
</dbReference>
<dbReference type="Pfam" id="PF22697">
    <property type="entry name" value="SOS1_NGEF_PH"/>
    <property type="match status" value="1"/>
</dbReference>
<proteinExistence type="predicted"/>
<protein>
    <recommendedName>
        <fullName evidence="6">Puratrophin-1</fullName>
    </recommendedName>
</protein>
<feature type="compositionally biased region" description="Polar residues" evidence="1">
    <location>
        <begin position="297"/>
        <end position="313"/>
    </location>
</feature>
<feature type="compositionally biased region" description="Low complexity" evidence="1">
    <location>
        <begin position="1698"/>
        <end position="1720"/>
    </location>
</feature>
<gene>
    <name evidence="4" type="ORF">AMELA_G00199600</name>
</gene>
<dbReference type="InterPro" id="IPR011993">
    <property type="entry name" value="PH-like_dom_sf"/>
</dbReference>
<evidence type="ECO:0000259" key="3">
    <source>
        <dbReference type="PROSITE" id="PS50010"/>
    </source>
</evidence>
<dbReference type="EMBL" id="JAAGNN010000017">
    <property type="protein sequence ID" value="KAF4078485.1"/>
    <property type="molecule type" value="Genomic_DNA"/>
</dbReference>
<evidence type="ECO:0000313" key="4">
    <source>
        <dbReference type="EMBL" id="KAF4078485.1"/>
    </source>
</evidence>
<dbReference type="InterPro" id="IPR001849">
    <property type="entry name" value="PH_domain"/>
</dbReference>